<accession>A0ABW7H0U9</accession>
<protein>
    <submittedName>
        <fullName evidence="1">Uncharacterized protein</fullName>
    </submittedName>
</protein>
<reference evidence="1 2" key="1">
    <citation type="submission" date="2024-08" db="EMBL/GenBank/DDBJ databases">
        <authorList>
            <person name="Lu H."/>
        </authorList>
    </citation>
    <scope>NUCLEOTIDE SEQUENCE [LARGE SCALE GENOMIC DNA]</scope>
    <source>
        <strain evidence="1 2">BYS87W</strain>
    </source>
</reference>
<organism evidence="1 2">
    <name type="scientific">Pelomonas baiyunensis</name>
    <dbReference type="NCBI Taxonomy" id="3299026"/>
    <lineage>
        <taxon>Bacteria</taxon>
        <taxon>Pseudomonadati</taxon>
        <taxon>Pseudomonadota</taxon>
        <taxon>Betaproteobacteria</taxon>
        <taxon>Burkholderiales</taxon>
        <taxon>Sphaerotilaceae</taxon>
        <taxon>Roseateles</taxon>
    </lineage>
</organism>
<dbReference type="EMBL" id="JBIGIB010000003">
    <property type="protein sequence ID" value="MFG6467520.1"/>
    <property type="molecule type" value="Genomic_DNA"/>
</dbReference>
<name>A0ABW7H0U9_9BURK</name>
<evidence type="ECO:0000313" key="1">
    <source>
        <dbReference type="EMBL" id="MFG6467520.1"/>
    </source>
</evidence>
<evidence type="ECO:0000313" key="2">
    <source>
        <dbReference type="Proteomes" id="UP001606303"/>
    </source>
</evidence>
<dbReference type="RefSeq" id="WP_394385172.1">
    <property type="nucleotide sequence ID" value="NZ_JBIGIB010000003.1"/>
</dbReference>
<sequence>MSESFEQHVERYAADSRAIAAHKARKVREVYPATTPERIEQLQAIREVWRTHSHETQVSMLIDAIVLGPLIPHECRTYMGMPNPSEIVRLANDRLRHHGVMIHSTPATRIDELGNARPTTVYELAYD</sequence>
<dbReference type="Proteomes" id="UP001606303">
    <property type="component" value="Unassembled WGS sequence"/>
</dbReference>
<keyword evidence="2" id="KW-1185">Reference proteome</keyword>
<proteinExistence type="predicted"/>
<comment type="caution">
    <text evidence="1">The sequence shown here is derived from an EMBL/GenBank/DDBJ whole genome shotgun (WGS) entry which is preliminary data.</text>
</comment>
<gene>
    <name evidence="1" type="ORF">ACG01O_12930</name>
</gene>